<gene>
    <name evidence="3" type="ORF">NX780_22405</name>
</gene>
<dbReference type="RefSeq" id="WP_258830104.1">
    <property type="nucleotide sequence ID" value="NZ_JANUHA010000023.1"/>
</dbReference>
<dbReference type="Pfam" id="PF01627">
    <property type="entry name" value="Hpt"/>
    <property type="match status" value="1"/>
</dbReference>
<dbReference type="SUPFAM" id="SSF47226">
    <property type="entry name" value="Histidine-containing phosphotransfer domain, HPT domain"/>
    <property type="match status" value="1"/>
</dbReference>
<organism evidence="3 4">
    <name type="scientific">Massilia agri</name>
    <dbReference type="NCBI Taxonomy" id="1886785"/>
    <lineage>
        <taxon>Bacteria</taxon>
        <taxon>Pseudomonadati</taxon>
        <taxon>Pseudomonadota</taxon>
        <taxon>Betaproteobacteria</taxon>
        <taxon>Burkholderiales</taxon>
        <taxon>Oxalobacteraceae</taxon>
        <taxon>Telluria group</taxon>
        <taxon>Massilia</taxon>
    </lineage>
</organism>
<reference evidence="3 4" key="1">
    <citation type="submission" date="2022-08" db="EMBL/GenBank/DDBJ databases">
        <title>Reclassification of Massilia species as members of the genera Telluria, Duganella, Pseudoduganella, Mokoshia gen. nov. and Zemynaea gen. nov. using orthogonal and non-orthogonal genome-based approaches.</title>
        <authorList>
            <person name="Bowman J.P."/>
        </authorList>
    </citation>
    <scope>NUCLEOTIDE SEQUENCE [LARGE SCALE GENOMIC DNA]</scope>
    <source>
        <strain evidence="3 4">JCM 31661</strain>
    </source>
</reference>
<sequence>MSFAADQQFFSRLASASDSFAGSLPSTLARLAQLGAELDPAAPALAANELQAMLHTVAGSAVTFGYRGLGQHARALEQRLRVLMTFDAVAHSDWAIWLGELGQFVEAGRHDPRSLG</sequence>
<evidence type="ECO:0000313" key="3">
    <source>
        <dbReference type="EMBL" id="MCS0599102.1"/>
    </source>
</evidence>
<name>A0ABT2AS78_9BURK</name>
<dbReference type="InterPro" id="IPR036641">
    <property type="entry name" value="HPT_dom_sf"/>
</dbReference>
<protein>
    <submittedName>
        <fullName evidence="3">Hpt domain-containing protein</fullName>
    </submittedName>
</protein>
<accession>A0ABT2AS78</accession>
<dbReference type="Gene3D" id="1.20.120.160">
    <property type="entry name" value="HPT domain"/>
    <property type="match status" value="1"/>
</dbReference>
<proteinExistence type="predicted"/>
<keyword evidence="1" id="KW-0902">Two-component regulatory system</keyword>
<keyword evidence="4" id="KW-1185">Reference proteome</keyword>
<feature type="domain" description="HPt" evidence="2">
    <location>
        <begin position="28"/>
        <end position="80"/>
    </location>
</feature>
<evidence type="ECO:0000256" key="1">
    <source>
        <dbReference type="ARBA" id="ARBA00023012"/>
    </source>
</evidence>
<comment type="caution">
    <text evidence="3">The sequence shown here is derived from an EMBL/GenBank/DDBJ whole genome shotgun (WGS) entry which is preliminary data.</text>
</comment>
<dbReference type="InterPro" id="IPR008207">
    <property type="entry name" value="Sig_transdc_His_kin_Hpt_dom"/>
</dbReference>
<dbReference type="Proteomes" id="UP001206572">
    <property type="component" value="Unassembled WGS sequence"/>
</dbReference>
<evidence type="ECO:0000313" key="4">
    <source>
        <dbReference type="Proteomes" id="UP001206572"/>
    </source>
</evidence>
<evidence type="ECO:0000259" key="2">
    <source>
        <dbReference type="Pfam" id="PF01627"/>
    </source>
</evidence>
<dbReference type="EMBL" id="JANUHA010000023">
    <property type="protein sequence ID" value="MCS0599102.1"/>
    <property type="molecule type" value="Genomic_DNA"/>
</dbReference>